<reference evidence="4" key="1">
    <citation type="submission" date="2022-07" db="EMBL/GenBank/DDBJ databases">
        <title>Fungi with potential for degradation of polypropylene.</title>
        <authorList>
            <person name="Gostincar C."/>
        </authorList>
    </citation>
    <scope>NUCLEOTIDE SEQUENCE</scope>
    <source>
        <strain evidence="4">EXF-13308</strain>
    </source>
</reference>
<comment type="caution">
    <text evidence="4">The sequence shown here is derived from an EMBL/GenBank/DDBJ whole genome shotgun (WGS) entry which is preliminary data.</text>
</comment>
<feature type="compositionally biased region" description="Acidic residues" evidence="2">
    <location>
        <begin position="14"/>
        <end position="26"/>
    </location>
</feature>
<dbReference type="Proteomes" id="UP001174694">
    <property type="component" value="Unassembled WGS sequence"/>
</dbReference>
<comment type="similarity">
    <text evidence="1">Belongs to the iron/ascorbate-dependent oxidoreductase family.</text>
</comment>
<name>A0AA38RUB5_9PEZI</name>
<proteinExistence type="inferred from homology"/>
<dbReference type="GO" id="GO:0046872">
    <property type="term" value="F:metal ion binding"/>
    <property type="evidence" value="ECO:0007669"/>
    <property type="project" value="UniProtKB-KW"/>
</dbReference>
<feature type="domain" description="Fe2OG dioxygenase" evidence="3">
    <location>
        <begin position="182"/>
        <end position="282"/>
    </location>
</feature>
<evidence type="ECO:0000313" key="4">
    <source>
        <dbReference type="EMBL" id="KAJ9148643.1"/>
    </source>
</evidence>
<evidence type="ECO:0000313" key="5">
    <source>
        <dbReference type="Proteomes" id="UP001174694"/>
    </source>
</evidence>
<dbReference type="PANTHER" id="PTHR33099:SF7">
    <property type="entry name" value="MYND-TYPE DOMAIN-CONTAINING PROTEIN"/>
    <property type="match status" value="1"/>
</dbReference>
<dbReference type="PROSITE" id="PS51471">
    <property type="entry name" value="FE2OG_OXY"/>
    <property type="match status" value="1"/>
</dbReference>
<organism evidence="4 5">
    <name type="scientific">Pleurostoma richardsiae</name>
    <dbReference type="NCBI Taxonomy" id="41990"/>
    <lineage>
        <taxon>Eukaryota</taxon>
        <taxon>Fungi</taxon>
        <taxon>Dikarya</taxon>
        <taxon>Ascomycota</taxon>
        <taxon>Pezizomycotina</taxon>
        <taxon>Sordariomycetes</taxon>
        <taxon>Sordariomycetidae</taxon>
        <taxon>Calosphaeriales</taxon>
        <taxon>Pleurostomataceae</taxon>
        <taxon>Pleurostoma</taxon>
    </lineage>
</organism>
<keyword evidence="1" id="KW-0408">Iron</keyword>
<evidence type="ECO:0000256" key="1">
    <source>
        <dbReference type="RuleBase" id="RU003682"/>
    </source>
</evidence>
<dbReference type="InterPro" id="IPR005123">
    <property type="entry name" value="Oxoglu/Fe-dep_dioxygenase_dom"/>
</dbReference>
<accession>A0AA38RUB5</accession>
<sequence length="479" mass="53942">MVEERDIPDVSDMSIDDEESSGDEAAELTASLLAQLRSTIDQQHNRATFACGGAIPITKPEPSSRPRNPLGQDQDSRKLTSTPATIRWDPTGPDVPATRSKITFPLETSTEENLQRLVQDAAPATFGLKGEDVYDETYRKALKMEPTAFTTNFNPYELGIIDTIAQLLLPSRVDSKIQRSVRAELYKMNIYSGPSGKFKPHVDTPRSNTQFGSLVVCLPVEHEGGQLQVRHKDKEMTFDWSTQRDEPDHAYIRWAAFYSDCEHEVLEVVSGYRITLTYNLYAVRGNGFLAGRSPALDPSHLPLYQFVESMLREQNFMPDGGYLGFFCTHAYPHANADHTIFPDALKGLDMVLWETFNSLDLTVELRPVVKYSERADDEDEEEEEDRPVALLGTDFEVYLTDSVVGFGKTEDDVLKEWGDRRKPVLDVEYGDVHWLTRPRHQELQLVYVAYGNEPSVGAEYSDCAIVVEVPAFGKRAGEE</sequence>
<feature type="region of interest" description="Disordered" evidence="2">
    <location>
        <begin position="51"/>
        <end position="99"/>
    </location>
</feature>
<protein>
    <submittedName>
        <fullName evidence="4">Oxidoreductase</fullName>
    </submittedName>
</protein>
<gene>
    <name evidence="4" type="ORF">NKR23_g4856</name>
</gene>
<evidence type="ECO:0000259" key="3">
    <source>
        <dbReference type="PROSITE" id="PS51471"/>
    </source>
</evidence>
<dbReference type="Pfam" id="PF13640">
    <property type="entry name" value="2OG-FeII_Oxy_3"/>
    <property type="match status" value="1"/>
</dbReference>
<dbReference type="AlphaFoldDB" id="A0AA38RUB5"/>
<evidence type="ECO:0000256" key="2">
    <source>
        <dbReference type="SAM" id="MobiDB-lite"/>
    </source>
</evidence>
<keyword evidence="5" id="KW-1185">Reference proteome</keyword>
<feature type="region of interest" description="Disordered" evidence="2">
    <location>
        <begin position="1"/>
        <end position="27"/>
    </location>
</feature>
<dbReference type="Gene3D" id="2.60.120.620">
    <property type="entry name" value="q2cbj1_9rhob like domain"/>
    <property type="match status" value="1"/>
</dbReference>
<keyword evidence="1" id="KW-0560">Oxidoreductase</keyword>
<dbReference type="EMBL" id="JANBVO010000012">
    <property type="protein sequence ID" value="KAJ9148643.1"/>
    <property type="molecule type" value="Genomic_DNA"/>
</dbReference>
<dbReference type="PANTHER" id="PTHR33099">
    <property type="entry name" value="FE2OG DIOXYGENASE DOMAIN-CONTAINING PROTEIN"/>
    <property type="match status" value="1"/>
</dbReference>
<keyword evidence="1" id="KW-0479">Metal-binding</keyword>
<dbReference type="InterPro" id="IPR044862">
    <property type="entry name" value="Pro_4_hyd_alph_FE2OG_OXY"/>
</dbReference>
<dbReference type="GO" id="GO:0016491">
    <property type="term" value="F:oxidoreductase activity"/>
    <property type="evidence" value="ECO:0007669"/>
    <property type="project" value="UniProtKB-KW"/>
</dbReference>